<dbReference type="InterPro" id="IPR036075">
    <property type="entry name" value="ARMT-1-like_metal-bd_sf"/>
</dbReference>
<dbReference type="Proteomes" id="UP001626550">
    <property type="component" value="Unassembled WGS sequence"/>
</dbReference>
<evidence type="ECO:0000313" key="4">
    <source>
        <dbReference type="EMBL" id="KAL3308807.1"/>
    </source>
</evidence>
<dbReference type="SUPFAM" id="SSF111321">
    <property type="entry name" value="AF1104-like"/>
    <property type="match status" value="1"/>
</dbReference>
<sequence length="306" mass="35311">MTNKIISNFDLQLIPCEGDVKIFNEYNEILKNYPSCKFHDLPLYLFEDYIMKRIHYPICCSKFKDLPIFSLIVREHLEKTTEIARRILTLSDDLKTLLKNSSILTGYEDELTSDSTKEHPPISLDDDDKVFIDHSSQLEECIKKGDKASCIIFPNTPGIELLHDLIFAYTLVKHHHFLKVTIIVHPYRRLINGVTEFDVHQLINEFAVNLNKTFANELQEMIQEKKIDLLRDSRLELPLKSVESDSFDGRNLVILKGDRSFRSFHLNGGKCPNSVFSIRRVYSARQCTDVSLLNGDLCAIESLSDQ</sequence>
<keyword evidence="2" id="KW-0533">Nickel</keyword>
<dbReference type="EMBL" id="JBJKFK010004668">
    <property type="protein sequence ID" value="KAL3308807.1"/>
    <property type="molecule type" value="Genomic_DNA"/>
</dbReference>
<name>A0ABD2PMR4_9PLAT</name>
<comment type="caution">
    <text evidence="4">The sequence shown here is derived from an EMBL/GenBank/DDBJ whole genome shotgun (WGS) entry which is preliminary data.</text>
</comment>
<dbReference type="Pfam" id="PF01937">
    <property type="entry name" value="ARMT1-like_dom"/>
    <property type="match status" value="1"/>
</dbReference>
<evidence type="ECO:0000256" key="1">
    <source>
        <dbReference type="ARBA" id="ARBA00001967"/>
    </source>
</evidence>
<comment type="cofactor">
    <cofactor evidence="1">
        <name>Ni(2+)</name>
        <dbReference type="ChEBI" id="CHEBI:49786"/>
    </cofactor>
</comment>
<dbReference type="AlphaFoldDB" id="A0ABD2PMR4"/>
<gene>
    <name evidence="4" type="ORF">Ciccas_012656</name>
</gene>
<organism evidence="4 5">
    <name type="scientific">Cichlidogyrus casuarinus</name>
    <dbReference type="NCBI Taxonomy" id="1844966"/>
    <lineage>
        <taxon>Eukaryota</taxon>
        <taxon>Metazoa</taxon>
        <taxon>Spiralia</taxon>
        <taxon>Lophotrochozoa</taxon>
        <taxon>Platyhelminthes</taxon>
        <taxon>Monogenea</taxon>
        <taxon>Monopisthocotylea</taxon>
        <taxon>Dactylogyridea</taxon>
        <taxon>Ancyrocephalidae</taxon>
        <taxon>Cichlidogyrus</taxon>
    </lineage>
</organism>
<reference evidence="4 5" key="1">
    <citation type="submission" date="2024-11" db="EMBL/GenBank/DDBJ databases">
        <title>Adaptive evolution of stress response genes in parasites aligns with host niche diversity.</title>
        <authorList>
            <person name="Hahn C."/>
            <person name="Resl P."/>
        </authorList>
    </citation>
    <scope>NUCLEOTIDE SEQUENCE [LARGE SCALE GENOMIC DNA]</scope>
    <source>
        <strain evidence="4">EGGRZ-B1_66</strain>
        <tissue evidence="4">Body</tissue>
    </source>
</reference>
<accession>A0ABD2PMR4</accession>
<evidence type="ECO:0000256" key="2">
    <source>
        <dbReference type="ARBA" id="ARBA00022596"/>
    </source>
</evidence>
<evidence type="ECO:0000259" key="3">
    <source>
        <dbReference type="Pfam" id="PF01937"/>
    </source>
</evidence>
<dbReference type="InterPro" id="IPR002791">
    <property type="entry name" value="ARMT1-like_metal-bd"/>
</dbReference>
<feature type="domain" description="Damage-control phosphatase ARMT1-like metal-binding" evidence="3">
    <location>
        <begin position="124"/>
        <end position="284"/>
    </location>
</feature>
<protein>
    <recommendedName>
        <fullName evidence="3">Damage-control phosphatase ARMT1-like metal-binding domain-containing protein</fullName>
    </recommendedName>
</protein>
<keyword evidence="5" id="KW-1185">Reference proteome</keyword>
<proteinExistence type="predicted"/>
<evidence type="ECO:0000313" key="5">
    <source>
        <dbReference type="Proteomes" id="UP001626550"/>
    </source>
</evidence>